<sequence length="77" mass="8476">MHSPSSSSLHSFIRPTVQGGRSFCFSALKRPACCTIVAHSEKTRAALRSPLDLGEHFMTSACLVSCITLTERRILIR</sequence>
<protein>
    <submittedName>
        <fullName evidence="1">Uncharacterized protein</fullName>
    </submittedName>
</protein>
<proteinExistence type="predicted"/>
<gene>
    <name evidence="1" type="ORF">CYNAS_LOCUS7633</name>
</gene>
<comment type="caution">
    <text evidence="1">The sequence shown here is derived from an EMBL/GenBank/DDBJ whole genome shotgun (WGS) entry which is preliminary data.</text>
</comment>
<name>A0AA36GP84_CYLNA</name>
<accession>A0AA36GP84</accession>
<evidence type="ECO:0000313" key="2">
    <source>
        <dbReference type="Proteomes" id="UP001176961"/>
    </source>
</evidence>
<dbReference type="AlphaFoldDB" id="A0AA36GP84"/>
<dbReference type="EMBL" id="CATQJL010000112">
    <property type="protein sequence ID" value="CAJ0595650.1"/>
    <property type="molecule type" value="Genomic_DNA"/>
</dbReference>
<organism evidence="1 2">
    <name type="scientific">Cylicocyclus nassatus</name>
    <name type="common">Nematode worm</name>
    <dbReference type="NCBI Taxonomy" id="53992"/>
    <lineage>
        <taxon>Eukaryota</taxon>
        <taxon>Metazoa</taxon>
        <taxon>Ecdysozoa</taxon>
        <taxon>Nematoda</taxon>
        <taxon>Chromadorea</taxon>
        <taxon>Rhabditida</taxon>
        <taxon>Rhabditina</taxon>
        <taxon>Rhabditomorpha</taxon>
        <taxon>Strongyloidea</taxon>
        <taxon>Strongylidae</taxon>
        <taxon>Cylicocyclus</taxon>
    </lineage>
</organism>
<dbReference type="Proteomes" id="UP001176961">
    <property type="component" value="Unassembled WGS sequence"/>
</dbReference>
<keyword evidence="2" id="KW-1185">Reference proteome</keyword>
<reference evidence="1" key="1">
    <citation type="submission" date="2023-07" db="EMBL/GenBank/DDBJ databases">
        <authorList>
            <consortium name="CYATHOMIX"/>
        </authorList>
    </citation>
    <scope>NUCLEOTIDE SEQUENCE</scope>
    <source>
        <strain evidence="1">N/A</strain>
    </source>
</reference>
<evidence type="ECO:0000313" key="1">
    <source>
        <dbReference type="EMBL" id="CAJ0595650.1"/>
    </source>
</evidence>